<keyword evidence="3" id="KW-1185">Reference proteome</keyword>
<protein>
    <recommendedName>
        <fullName evidence="1">HTH lacI-type domain-containing protein</fullName>
    </recommendedName>
</protein>
<sequence>MIGLKEIAKLAGVSVSTVSNVLNGRKTSDRRHGNGCCKYVRNTATWKRREKRRNRKK</sequence>
<name>A0ABQ4N4M5_9BACL</name>
<dbReference type="PROSITE" id="PS00356">
    <property type="entry name" value="HTH_LACI_1"/>
    <property type="match status" value="1"/>
</dbReference>
<dbReference type="EMBL" id="BOVJ01000056">
    <property type="protein sequence ID" value="GIQ63135.1"/>
    <property type="molecule type" value="Genomic_DNA"/>
</dbReference>
<dbReference type="InterPro" id="IPR000843">
    <property type="entry name" value="HTH_LacI"/>
</dbReference>
<comment type="caution">
    <text evidence="2">The sequence shown here is derived from an EMBL/GenBank/DDBJ whole genome shotgun (WGS) entry which is preliminary data.</text>
</comment>
<proteinExistence type="predicted"/>
<dbReference type="Proteomes" id="UP000680304">
    <property type="component" value="Unassembled WGS sequence"/>
</dbReference>
<evidence type="ECO:0000313" key="2">
    <source>
        <dbReference type="EMBL" id="GIQ63135.1"/>
    </source>
</evidence>
<dbReference type="InterPro" id="IPR010982">
    <property type="entry name" value="Lambda_DNA-bd_dom_sf"/>
</dbReference>
<dbReference type="Pfam" id="PF00356">
    <property type="entry name" value="LacI"/>
    <property type="match status" value="1"/>
</dbReference>
<dbReference type="SUPFAM" id="SSF47413">
    <property type="entry name" value="lambda repressor-like DNA-binding domains"/>
    <property type="match status" value="1"/>
</dbReference>
<evidence type="ECO:0000259" key="1">
    <source>
        <dbReference type="PROSITE" id="PS50932"/>
    </source>
</evidence>
<dbReference type="Gene3D" id="1.10.260.40">
    <property type="entry name" value="lambda repressor-like DNA-binding domains"/>
    <property type="match status" value="1"/>
</dbReference>
<reference evidence="2 3" key="1">
    <citation type="submission" date="2021-04" db="EMBL/GenBank/DDBJ databases">
        <title>Draft genome sequence of Paenibacillus cisolokensis, LC2-13A.</title>
        <authorList>
            <person name="Uke A."/>
            <person name="Chhe C."/>
            <person name="Baramee S."/>
            <person name="Kosugi A."/>
        </authorList>
    </citation>
    <scope>NUCLEOTIDE SEQUENCE [LARGE SCALE GENOMIC DNA]</scope>
    <source>
        <strain evidence="2 3">LC2-13A</strain>
    </source>
</reference>
<accession>A0ABQ4N4M5</accession>
<gene>
    <name evidence="2" type="ORF">PACILC2_17030</name>
</gene>
<dbReference type="PRINTS" id="PR00036">
    <property type="entry name" value="HTHLACI"/>
</dbReference>
<feature type="domain" description="HTH lacI-type" evidence="1">
    <location>
        <begin position="2"/>
        <end position="25"/>
    </location>
</feature>
<organism evidence="2 3">
    <name type="scientific">Paenibacillus cisolokensis</name>
    <dbReference type="NCBI Taxonomy" id="1658519"/>
    <lineage>
        <taxon>Bacteria</taxon>
        <taxon>Bacillati</taxon>
        <taxon>Bacillota</taxon>
        <taxon>Bacilli</taxon>
        <taxon>Bacillales</taxon>
        <taxon>Paenibacillaceae</taxon>
        <taxon>Paenibacillus</taxon>
    </lineage>
</organism>
<dbReference type="PROSITE" id="PS50932">
    <property type="entry name" value="HTH_LACI_2"/>
    <property type="match status" value="1"/>
</dbReference>
<evidence type="ECO:0000313" key="3">
    <source>
        <dbReference type="Proteomes" id="UP000680304"/>
    </source>
</evidence>
<dbReference type="CDD" id="cd01392">
    <property type="entry name" value="HTH_LacI"/>
    <property type="match status" value="1"/>
</dbReference>